<dbReference type="EMBL" id="WMJX01000001">
    <property type="protein sequence ID" value="MTG96676.1"/>
    <property type="molecule type" value="Genomic_DNA"/>
</dbReference>
<keyword evidence="3" id="KW-1185">Reference proteome</keyword>
<dbReference type="AlphaFoldDB" id="A0A6I3LGK1"/>
<dbReference type="Proteomes" id="UP000438760">
    <property type="component" value="Unassembled WGS sequence"/>
</dbReference>
<dbReference type="Pfam" id="PF16819">
    <property type="entry name" value="DUF5074"/>
    <property type="match status" value="1"/>
</dbReference>
<dbReference type="InterPro" id="IPR015943">
    <property type="entry name" value="WD40/YVTN_repeat-like_dom_sf"/>
</dbReference>
<evidence type="ECO:0000313" key="3">
    <source>
        <dbReference type="Proteomes" id="UP000438760"/>
    </source>
</evidence>
<gene>
    <name evidence="2" type="ORF">GJV76_00715</name>
</gene>
<dbReference type="SUPFAM" id="SSF50969">
    <property type="entry name" value="YVTN repeat-like/Quinoprotein amine dehydrogenase"/>
    <property type="match status" value="1"/>
</dbReference>
<organism evidence="2 3">
    <name type="scientific">Myroides albus</name>
    <dbReference type="NCBI Taxonomy" id="2562892"/>
    <lineage>
        <taxon>Bacteria</taxon>
        <taxon>Pseudomonadati</taxon>
        <taxon>Bacteroidota</taxon>
        <taxon>Flavobacteriia</taxon>
        <taxon>Flavobacteriales</taxon>
        <taxon>Flavobacteriaceae</taxon>
        <taxon>Myroides</taxon>
    </lineage>
</organism>
<sequence>MIKIPYLKAFSLGLLTLSFACSSDDTATKNEDGFKLIPQDEIVPLIQPSGFYIANEDWFGHDGSNGTLNFIDKNYKPFYRVFREANPGKRFGVTTQSATTYGDYYYFVSKQGNRLVVTDKDLKEVKSLTDIGGDGRAFVGATASKGYISTSGGISIFNINTLEVEGSIAGIATETGNMAVANGLLFAVTNKKELHIIDVETDKLLISLQDNYTQLTLDNNGILWLGHDKEIKRLDTKTIDKNDLGNINMTSYDLGISSIKGQWGAWNAGSMTVSNDGEFVYWNSNGGSWNGGNKIAQLNTSTGVVNPEFYDLGHDSTEVKLAFYGSSMRIDPHTDNLVLTIKREKFGSAGSYNWVRIINQQGGIIQDIFLRGGTEESSSYNPDGGYFWFPSQVLFEDNNAPQIFTNQVILKSNKEFAIALDQFLIDQDSPWELIEKTASNLSNDLGTVRIENREFTENGKTVTKESLVFTTNTKIGKAHFTLEALSNGKVAKKDIEVWVRE</sequence>
<keyword evidence="1" id="KW-0732">Signal</keyword>
<dbReference type="Gene3D" id="2.130.10.10">
    <property type="entry name" value="YVTN repeat-like/Quinoprotein amine dehydrogenase"/>
    <property type="match status" value="1"/>
</dbReference>
<accession>A0A6I3LGK1</accession>
<comment type="caution">
    <text evidence="2">The sequence shown here is derived from an EMBL/GenBank/DDBJ whole genome shotgun (WGS) entry which is preliminary data.</text>
</comment>
<reference evidence="2 3" key="1">
    <citation type="submission" date="2019-11" db="EMBL/GenBank/DDBJ databases">
        <title>Genome of Strain BIT-d1.</title>
        <authorList>
            <person name="Yang Y."/>
        </authorList>
    </citation>
    <scope>NUCLEOTIDE SEQUENCE [LARGE SCALE GENOMIC DNA]</scope>
    <source>
        <strain evidence="2 3">BIT-d1</strain>
    </source>
</reference>
<dbReference type="PROSITE" id="PS51257">
    <property type="entry name" value="PROKAR_LIPOPROTEIN"/>
    <property type="match status" value="1"/>
</dbReference>
<name>A0A6I3LGK1_9FLAO</name>
<dbReference type="OrthoDB" id="1041092at2"/>
<proteinExistence type="predicted"/>
<evidence type="ECO:0000256" key="1">
    <source>
        <dbReference type="SAM" id="SignalP"/>
    </source>
</evidence>
<feature type="chain" id="PRO_5026116762" evidence="1">
    <location>
        <begin position="21"/>
        <end position="501"/>
    </location>
</feature>
<evidence type="ECO:0000313" key="2">
    <source>
        <dbReference type="EMBL" id="MTG96676.1"/>
    </source>
</evidence>
<feature type="signal peptide" evidence="1">
    <location>
        <begin position="1"/>
        <end position="20"/>
    </location>
</feature>
<dbReference type="RefSeq" id="WP_155090724.1">
    <property type="nucleotide sequence ID" value="NZ_CP102754.1"/>
</dbReference>
<protein>
    <submittedName>
        <fullName evidence="2">DUF5074 domain-containing protein</fullName>
    </submittedName>
</protein>
<dbReference type="InterPro" id="IPR011044">
    <property type="entry name" value="Quino_amine_DH_bsu"/>
</dbReference>
<dbReference type="InterPro" id="IPR031815">
    <property type="entry name" value="DUF5074"/>
</dbReference>